<feature type="compositionally biased region" description="Acidic residues" evidence="1">
    <location>
        <begin position="60"/>
        <end position="86"/>
    </location>
</feature>
<dbReference type="RefSeq" id="WP_075368120.1">
    <property type="nucleotide sequence ID" value="NZ_MSDQ01000006.1"/>
</dbReference>
<sequence length="95" mass="9640">MTQHSRRTLLDTLSRGIAYSVPALAVLVGGSAVHAIYSDLATPSGYYMFASAEASPEAEAGPEAEASPEAEAEASPEAEAEAEANPEAEASSEAG</sequence>
<reference evidence="3 4" key="1">
    <citation type="submission" date="2016-12" db="EMBL/GenBank/DDBJ databases">
        <title>Draft genome sequences of strains Salinicola socius SMB35, Salinicola sp. MH3R3-1 and Chromohalobacter sp. SMB17 from the Verkhnekamsk potash mining region of Russia.</title>
        <authorList>
            <person name="Mavrodi D.V."/>
            <person name="Olsson B.E."/>
            <person name="Korsakova E.S."/>
            <person name="Pyankova A."/>
            <person name="Mavrodi O.V."/>
            <person name="Plotnikova E.G."/>
        </authorList>
    </citation>
    <scope>NUCLEOTIDE SEQUENCE [LARGE SCALE GENOMIC DNA]</scope>
    <source>
        <strain evidence="3 4">SMB17</strain>
    </source>
</reference>
<keyword evidence="2" id="KW-0472">Membrane</keyword>
<dbReference type="Proteomes" id="UP000186806">
    <property type="component" value="Unassembled WGS sequence"/>
</dbReference>
<name>A0A1Q8TFL2_9GAMM</name>
<dbReference type="AlphaFoldDB" id="A0A1Q8TFL2"/>
<organism evidence="3 4">
    <name type="scientific">Chromohalobacter japonicus</name>
    <dbReference type="NCBI Taxonomy" id="223900"/>
    <lineage>
        <taxon>Bacteria</taxon>
        <taxon>Pseudomonadati</taxon>
        <taxon>Pseudomonadota</taxon>
        <taxon>Gammaproteobacteria</taxon>
        <taxon>Oceanospirillales</taxon>
        <taxon>Halomonadaceae</taxon>
        <taxon>Chromohalobacter</taxon>
    </lineage>
</organism>
<accession>A0A1Q8TFL2</accession>
<comment type="caution">
    <text evidence="3">The sequence shown here is derived from an EMBL/GenBank/DDBJ whole genome shotgun (WGS) entry which is preliminary data.</text>
</comment>
<feature type="transmembrane region" description="Helical" evidence="2">
    <location>
        <begin position="16"/>
        <end position="37"/>
    </location>
</feature>
<evidence type="ECO:0000256" key="1">
    <source>
        <dbReference type="SAM" id="MobiDB-lite"/>
    </source>
</evidence>
<evidence type="ECO:0000256" key="2">
    <source>
        <dbReference type="SAM" id="Phobius"/>
    </source>
</evidence>
<evidence type="ECO:0000313" key="4">
    <source>
        <dbReference type="Proteomes" id="UP000186806"/>
    </source>
</evidence>
<feature type="region of interest" description="Disordered" evidence="1">
    <location>
        <begin position="52"/>
        <end position="95"/>
    </location>
</feature>
<keyword evidence="2" id="KW-1133">Transmembrane helix</keyword>
<dbReference type="EMBL" id="MSDQ01000006">
    <property type="protein sequence ID" value="OLO12477.1"/>
    <property type="molecule type" value="Genomic_DNA"/>
</dbReference>
<keyword evidence="4" id="KW-1185">Reference proteome</keyword>
<protein>
    <submittedName>
        <fullName evidence="3">Uncharacterized protein</fullName>
    </submittedName>
</protein>
<evidence type="ECO:0000313" key="3">
    <source>
        <dbReference type="EMBL" id="OLO12477.1"/>
    </source>
</evidence>
<keyword evidence="2" id="KW-0812">Transmembrane</keyword>
<gene>
    <name evidence="3" type="ORF">BTW10_03135</name>
</gene>
<proteinExistence type="predicted"/>